<gene>
    <name evidence="2" type="ORF">V5S96_04950</name>
</gene>
<keyword evidence="2" id="KW-0808">Transferase</keyword>
<dbReference type="Proteomes" id="UP001359781">
    <property type="component" value="Unassembled WGS sequence"/>
</dbReference>
<dbReference type="Pfam" id="PF00583">
    <property type="entry name" value="Acetyltransf_1"/>
    <property type="match status" value="1"/>
</dbReference>
<dbReference type="Gene3D" id="3.40.630.30">
    <property type="match status" value="1"/>
</dbReference>
<dbReference type="GO" id="GO:0016746">
    <property type="term" value="F:acyltransferase activity"/>
    <property type="evidence" value="ECO:0007669"/>
    <property type="project" value="UniProtKB-KW"/>
</dbReference>
<protein>
    <submittedName>
        <fullName evidence="2">GNAT family N-acetyltransferase</fullName>
        <ecNumber evidence="2">2.3.1.-</ecNumber>
    </submittedName>
</protein>
<dbReference type="PANTHER" id="PTHR39173">
    <property type="entry name" value="ACETYLTRANSFERASE"/>
    <property type="match status" value="1"/>
</dbReference>
<proteinExistence type="predicted"/>
<dbReference type="RefSeq" id="WP_337889852.1">
    <property type="nucleotide sequence ID" value="NZ_JBAHVI010000004.1"/>
</dbReference>
<comment type="caution">
    <text evidence="2">The sequence shown here is derived from an EMBL/GenBank/DDBJ whole genome shotgun (WGS) entry which is preliminary data.</text>
</comment>
<dbReference type="SUPFAM" id="SSF55729">
    <property type="entry name" value="Acyl-CoA N-acyltransferases (Nat)"/>
    <property type="match status" value="1"/>
</dbReference>
<name>A0ABU8NXG6_9CORY</name>
<evidence type="ECO:0000259" key="1">
    <source>
        <dbReference type="PROSITE" id="PS51186"/>
    </source>
</evidence>
<evidence type="ECO:0000313" key="2">
    <source>
        <dbReference type="EMBL" id="MEJ4099713.1"/>
    </source>
</evidence>
<dbReference type="EC" id="2.3.1.-" evidence="2"/>
<dbReference type="PROSITE" id="PS51186">
    <property type="entry name" value="GNAT"/>
    <property type="match status" value="1"/>
</dbReference>
<feature type="domain" description="N-acetyltransferase" evidence="1">
    <location>
        <begin position="1"/>
        <end position="73"/>
    </location>
</feature>
<dbReference type="PANTHER" id="PTHR39173:SF1">
    <property type="entry name" value="ACETYLTRANSFERASE"/>
    <property type="match status" value="1"/>
</dbReference>
<reference evidence="2 3" key="1">
    <citation type="submission" date="2024-02" db="EMBL/GenBank/DDBJ databases">
        <title>Whole genome sequencing and characterization of Corynebacterium isolated from the ocular surface of dry eye disease sufferers.</title>
        <authorList>
            <person name="Naqvi M."/>
        </authorList>
    </citation>
    <scope>NUCLEOTIDE SEQUENCE [LARGE SCALE GENOMIC DNA]</scope>
    <source>
        <strain evidence="2 3">PCRF</strain>
    </source>
</reference>
<dbReference type="InterPro" id="IPR016181">
    <property type="entry name" value="Acyl_CoA_acyltransferase"/>
</dbReference>
<keyword evidence="3" id="KW-1185">Reference proteome</keyword>
<keyword evidence="2" id="KW-0012">Acyltransferase</keyword>
<evidence type="ECO:0000313" key="3">
    <source>
        <dbReference type="Proteomes" id="UP001359781"/>
    </source>
</evidence>
<dbReference type="InterPro" id="IPR000182">
    <property type="entry name" value="GNAT_dom"/>
</dbReference>
<sequence length="84" mass="9325">MAPEFRRRGYAAEILRQGLILLARRGVRRALLVCDDDNVGSARVIEANGGVLEDRRRHPGGGSLKRRYWIPLGKEAGEAPLTET</sequence>
<accession>A0ABU8NXG6</accession>
<organism evidence="2 3">
    <name type="scientific">Corynebacterium mastitidis</name>
    <dbReference type="NCBI Taxonomy" id="161890"/>
    <lineage>
        <taxon>Bacteria</taxon>
        <taxon>Bacillati</taxon>
        <taxon>Actinomycetota</taxon>
        <taxon>Actinomycetes</taxon>
        <taxon>Mycobacteriales</taxon>
        <taxon>Corynebacteriaceae</taxon>
        <taxon>Corynebacterium</taxon>
    </lineage>
</organism>
<dbReference type="EMBL" id="JBAHVJ010000004">
    <property type="protein sequence ID" value="MEJ4099713.1"/>
    <property type="molecule type" value="Genomic_DNA"/>
</dbReference>